<comment type="caution">
    <text evidence="5">The sequence shown here is derived from an EMBL/GenBank/DDBJ whole genome shotgun (WGS) entry which is preliminary data.</text>
</comment>
<keyword evidence="3" id="KW-0804">Transcription</keyword>
<dbReference type="EMBL" id="DSFP01000067">
    <property type="protein sequence ID" value="HEW46562.1"/>
    <property type="molecule type" value="Genomic_DNA"/>
</dbReference>
<reference evidence="5" key="1">
    <citation type="journal article" date="2020" name="mSystems">
        <title>Genome- and Community-Level Interaction Insights into Carbon Utilization and Element Cycling Functions of Hydrothermarchaeota in Hydrothermal Sediment.</title>
        <authorList>
            <person name="Zhou Z."/>
            <person name="Liu Y."/>
            <person name="Xu W."/>
            <person name="Pan J."/>
            <person name="Luo Z.H."/>
            <person name="Li M."/>
        </authorList>
    </citation>
    <scope>NUCLEOTIDE SEQUENCE [LARGE SCALE GENOMIC DNA]</scope>
    <source>
        <strain evidence="5">SpSt-132</strain>
    </source>
</reference>
<dbReference type="SMART" id="SM00530">
    <property type="entry name" value="HTH_XRE"/>
    <property type="match status" value="1"/>
</dbReference>
<keyword evidence="2" id="KW-0238">DNA-binding</keyword>
<organism evidence="5">
    <name type="scientific">Hydrogenobacter sp</name>
    <dbReference type="NCBI Taxonomy" id="2152829"/>
    <lineage>
        <taxon>Bacteria</taxon>
        <taxon>Pseudomonadati</taxon>
        <taxon>Aquificota</taxon>
        <taxon>Aquificia</taxon>
        <taxon>Aquificales</taxon>
        <taxon>Aquificaceae</taxon>
        <taxon>Hydrogenobacter</taxon>
    </lineage>
</organism>
<feature type="domain" description="HTH cro/C1-type" evidence="4">
    <location>
        <begin position="8"/>
        <end position="62"/>
    </location>
</feature>
<dbReference type="SUPFAM" id="SSF47413">
    <property type="entry name" value="lambda repressor-like DNA-binding domains"/>
    <property type="match status" value="1"/>
</dbReference>
<evidence type="ECO:0000256" key="3">
    <source>
        <dbReference type="ARBA" id="ARBA00023163"/>
    </source>
</evidence>
<dbReference type="Pfam" id="PF01381">
    <property type="entry name" value="HTH_3"/>
    <property type="match status" value="1"/>
</dbReference>
<evidence type="ECO:0000259" key="4">
    <source>
        <dbReference type="PROSITE" id="PS50943"/>
    </source>
</evidence>
<dbReference type="PROSITE" id="PS50943">
    <property type="entry name" value="HTH_CROC1"/>
    <property type="match status" value="1"/>
</dbReference>
<dbReference type="Gene3D" id="1.10.260.40">
    <property type="entry name" value="lambda repressor-like DNA-binding domains"/>
    <property type="match status" value="1"/>
</dbReference>
<dbReference type="GO" id="GO:0003677">
    <property type="term" value="F:DNA binding"/>
    <property type="evidence" value="ECO:0007669"/>
    <property type="project" value="UniProtKB-KW"/>
</dbReference>
<keyword evidence="1" id="KW-0805">Transcription regulation</keyword>
<sequence length="124" mass="14544">MSIIKDRLKLLMKLLGINLKEFAEISGIPYRTLQNYTLGVREPTIENLQKMANATNCDLHWLITGKGKPFREEPKEQLDPRRLAIIKLVLEMPEEKLDDIYKMLEKEKLLVDLLEEIKRLKKAQ</sequence>
<dbReference type="AlphaFoldDB" id="A0A7C2V5Z5"/>
<name>A0A7C2V5Z5_9AQUI</name>
<dbReference type="InterPro" id="IPR010982">
    <property type="entry name" value="Lambda_DNA-bd_dom_sf"/>
</dbReference>
<dbReference type="PANTHER" id="PTHR40661:SF3">
    <property type="entry name" value="FELS-1 PROPHAGE TRANSCRIPTIONAL REGULATOR"/>
    <property type="match status" value="1"/>
</dbReference>
<protein>
    <submittedName>
        <fullName evidence="5">XRE family transcriptional regulator</fullName>
    </submittedName>
</protein>
<dbReference type="PANTHER" id="PTHR40661">
    <property type="match status" value="1"/>
</dbReference>
<dbReference type="InterPro" id="IPR001387">
    <property type="entry name" value="Cro/C1-type_HTH"/>
</dbReference>
<dbReference type="CDD" id="cd00093">
    <property type="entry name" value="HTH_XRE"/>
    <property type="match status" value="1"/>
</dbReference>
<evidence type="ECO:0000256" key="1">
    <source>
        <dbReference type="ARBA" id="ARBA00023015"/>
    </source>
</evidence>
<gene>
    <name evidence="5" type="ORF">ENO47_07865</name>
</gene>
<evidence type="ECO:0000313" key="5">
    <source>
        <dbReference type="EMBL" id="HEW46562.1"/>
    </source>
</evidence>
<proteinExistence type="predicted"/>
<accession>A0A7C2V5Z5</accession>
<evidence type="ECO:0000256" key="2">
    <source>
        <dbReference type="ARBA" id="ARBA00023125"/>
    </source>
</evidence>